<evidence type="ECO:0000313" key="1">
    <source>
        <dbReference type="EMBL" id="KAI2381841.1"/>
    </source>
</evidence>
<name>A0ACB8UMJ9_9EURO</name>
<protein>
    <submittedName>
        <fullName evidence="1">Uncharacterized protein</fullName>
    </submittedName>
</protein>
<accession>A0ACB8UMJ9</accession>
<gene>
    <name evidence="1" type="ORF">LOY88_006542</name>
</gene>
<dbReference type="EMBL" id="JALBCA010000165">
    <property type="protein sequence ID" value="KAI2381841.1"/>
    <property type="molecule type" value="Genomic_DNA"/>
</dbReference>
<sequence length="136" mass="15573">MHAEQQITLLINSDFQTSFIKSDSQLSFSDLDFQLSFTKSDFQLPFTKSDFQAIECTSVNICVFRDLINNEEHSITTSTASDQSDTEFKSEDIVIQDILKKTLHDMRELSDSINFISQSETSFKHISICQNETVKN</sequence>
<comment type="caution">
    <text evidence="1">The sequence shown here is derived from an EMBL/GenBank/DDBJ whole genome shotgun (WGS) entry which is preliminary data.</text>
</comment>
<proteinExistence type="predicted"/>
<reference evidence="1" key="1">
    <citation type="journal article" date="2022" name="bioRxiv">
        <title>Population genetic analysis of Ophidiomyces ophidiicola, the causative agent of snake fungal disease, indicates recent introductions to the USA.</title>
        <authorList>
            <person name="Ladner J.T."/>
            <person name="Palmer J.M."/>
            <person name="Ettinger C.L."/>
            <person name="Stajich J.E."/>
            <person name="Farrell T.M."/>
            <person name="Glorioso B.M."/>
            <person name="Lawson B."/>
            <person name="Price S.J."/>
            <person name="Stengle A.G."/>
            <person name="Grear D.A."/>
            <person name="Lorch J.M."/>
        </authorList>
    </citation>
    <scope>NUCLEOTIDE SEQUENCE</scope>
    <source>
        <strain evidence="1">NWHC 24266-5</strain>
    </source>
</reference>
<organism evidence="1">
    <name type="scientific">Ophidiomyces ophidiicola</name>
    <dbReference type="NCBI Taxonomy" id="1387563"/>
    <lineage>
        <taxon>Eukaryota</taxon>
        <taxon>Fungi</taxon>
        <taxon>Dikarya</taxon>
        <taxon>Ascomycota</taxon>
        <taxon>Pezizomycotina</taxon>
        <taxon>Eurotiomycetes</taxon>
        <taxon>Eurotiomycetidae</taxon>
        <taxon>Onygenales</taxon>
        <taxon>Onygenaceae</taxon>
        <taxon>Ophidiomyces</taxon>
    </lineage>
</organism>